<dbReference type="InterPro" id="IPR032465">
    <property type="entry name" value="ACMSD"/>
</dbReference>
<proteinExistence type="predicted"/>
<dbReference type="Pfam" id="PF04909">
    <property type="entry name" value="Amidohydro_2"/>
    <property type="match status" value="1"/>
</dbReference>
<dbReference type="InterPro" id="IPR006680">
    <property type="entry name" value="Amidohydro-rel"/>
</dbReference>
<reference evidence="4" key="1">
    <citation type="journal article" date="2019" name="PLoS Negl. Trop. Dis.">
        <title>Revisiting the worldwide diversity of Leptospira species in the environment.</title>
        <authorList>
            <person name="Vincent A.T."/>
            <person name="Schiettekatte O."/>
            <person name="Bourhy P."/>
            <person name="Veyrier F.J."/>
            <person name="Picardeau M."/>
        </authorList>
    </citation>
    <scope>NUCLEOTIDE SEQUENCE [LARGE SCALE GENOMIC DNA]</scope>
    <source>
        <strain evidence="4">201702449</strain>
    </source>
</reference>
<name>A0ABY2MKE2_9LEPT</name>
<dbReference type="PANTHER" id="PTHR21240:SF28">
    <property type="entry name" value="ISO-OROTATE DECARBOXYLASE (EUROFUNG)"/>
    <property type="match status" value="1"/>
</dbReference>
<keyword evidence="4" id="KW-1185">Reference proteome</keyword>
<comment type="caution">
    <text evidence="3">The sequence shown here is derived from an EMBL/GenBank/DDBJ whole genome shotgun (WGS) entry which is preliminary data.</text>
</comment>
<keyword evidence="1" id="KW-0456">Lyase</keyword>
<protein>
    <submittedName>
        <fullName evidence="3">Amidohydrolase</fullName>
    </submittedName>
</protein>
<evidence type="ECO:0000313" key="3">
    <source>
        <dbReference type="EMBL" id="TGL67425.1"/>
    </source>
</evidence>
<dbReference type="PANTHER" id="PTHR21240">
    <property type="entry name" value="2-AMINO-3-CARBOXYLMUCONATE-6-SEMIALDEHYDE DECARBOXYLASE"/>
    <property type="match status" value="1"/>
</dbReference>
<gene>
    <name evidence="3" type="ORF">EHQ60_18355</name>
</gene>
<dbReference type="InterPro" id="IPR032466">
    <property type="entry name" value="Metal_Hydrolase"/>
</dbReference>
<accession>A0ABY2MKE2</accession>
<evidence type="ECO:0000256" key="1">
    <source>
        <dbReference type="ARBA" id="ARBA00023239"/>
    </source>
</evidence>
<dbReference type="Proteomes" id="UP000297352">
    <property type="component" value="Unassembled WGS sequence"/>
</dbReference>
<evidence type="ECO:0000259" key="2">
    <source>
        <dbReference type="Pfam" id="PF04909"/>
    </source>
</evidence>
<feature type="domain" description="Amidohydrolase-related" evidence="2">
    <location>
        <begin position="65"/>
        <end position="323"/>
    </location>
</feature>
<evidence type="ECO:0000313" key="4">
    <source>
        <dbReference type="Proteomes" id="UP000297352"/>
    </source>
</evidence>
<dbReference type="CDD" id="cd01292">
    <property type="entry name" value="metallo-dependent_hydrolases"/>
    <property type="match status" value="1"/>
</dbReference>
<dbReference type="EMBL" id="RQGI01000059">
    <property type="protein sequence ID" value="TGL67425.1"/>
    <property type="molecule type" value="Genomic_DNA"/>
</dbReference>
<sequence>MDSPLLPCYACFAKEVEDGISANVTDTRFSSPFSWRGDFFPPILDDPIPDHLEKISDLGIPHIFDIHTHFFPETIMKLIWRWFDNVNWAIGYRLPEMERVNRLHHNGIKQFTTLNYAHKKNMAKSLNDWTYHNYQNWQGAIPFGTFYPEEGVYSYVKEAVEVYGFLGFKLHCEVSKLNLNDPELSDCFGYLEKKEISIVIHTGTAPLPGEFTGIQFFKPFIQTYPKLHVIVAHMGAHEISAYASLLDEYSNLALDTTMVFVDFLATGKETDVDEAVPLLERYKDQIYFGSDFPNIPYNLNHPISKFLDLPISDTAKQKILYQNGKNRFFK</sequence>
<dbReference type="SUPFAM" id="SSF51556">
    <property type="entry name" value="Metallo-dependent hydrolases"/>
    <property type="match status" value="1"/>
</dbReference>
<organism evidence="3 4">
    <name type="scientific">Leptospira levettii</name>
    <dbReference type="NCBI Taxonomy" id="2023178"/>
    <lineage>
        <taxon>Bacteria</taxon>
        <taxon>Pseudomonadati</taxon>
        <taxon>Spirochaetota</taxon>
        <taxon>Spirochaetia</taxon>
        <taxon>Leptospirales</taxon>
        <taxon>Leptospiraceae</taxon>
        <taxon>Leptospira</taxon>
    </lineage>
</organism>
<dbReference type="Gene3D" id="3.20.20.140">
    <property type="entry name" value="Metal-dependent hydrolases"/>
    <property type="match status" value="1"/>
</dbReference>